<feature type="compositionally biased region" description="Basic and acidic residues" evidence="2">
    <location>
        <begin position="590"/>
        <end position="602"/>
    </location>
</feature>
<feature type="compositionally biased region" description="Polar residues" evidence="2">
    <location>
        <begin position="577"/>
        <end position="589"/>
    </location>
</feature>
<dbReference type="Proteomes" id="UP000315700">
    <property type="component" value="Chromosome"/>
</dbReference>
<evidence type="ECO:0000313" key="4">
    <source>
        <dbReference type="EMBL" id="QDT53597.1"/>
    </source>
</evidence>
<evidence type="ECO:0000256" key="1">
    <source>
        <dbReference type="SAM" id="Coils"/>
    </source>
</evidence>
<keyword evidence="5" id="KW-1185">Reference proteome</keyword>
<dbReference type="InterPro" id="IPR010090">
    <property type="entry name" value="Phage_tape_meas"/>
</dbReference>
<feature type="domain" description="Phage tail tape measure protein" evidence="3">
    <location>
        <begin position="137"/>
        <end position="325"/>
    </location>
</feature>
<keyword evidence="1" id="KW-0175">Coiled coil</keyword>
<dbReference type="Pfam" id="PF10145">
    <property type="entry name" value="PhageMin_Tail"/>
    <property type="match status" value="1"/>
</dbReference>
<accession>A0A517SBT6</accession>
<organism evidence="4 5">
    <name type="scientific">Caulifigura coniformis</name>
    <dbReference type="NCBI Taxonomy" id="2527983"/>
    <lineage>
        <taxon>Bacteria</taxon>
        <taxon>Pseudomonadati</taxon>
        <taxon>Planctomycetota</taxon>
        <taxon>Planctomycetia</taxon>
        <taxon>Planctomycetales</taxon>
        <taxon>Planctomycetaceae</taxon>
        <taxon>Caulifigura</taxon>
    </lineage>
</organism>
<dbReference type="AlphaFoldDB" id="A0A517SBT6"/>
<dbReference type="EMBL" id="CP036271">
    <property type="protein sequence ID" value="QDT53597.1"/>
    <property type="molecule type" value="Genomic_DNA"/>
</dbReference>
<dbReference type="RefSeq" id="WP_197453932.1">
    <property type="nucleotide sequence ID" value="NZ_CP036271.1"/>
</dbReference>
<feature type="region of interest" description="Disordered" evidence="2">
    <location>
        <begin position="572"/>
        <end position="602"/>
    </location>
</feature>
<dbReference type="InParanoid" id="A0A517SBT6"/>
<name>A0A517SBT6_9PLAN</name>
<evidence type="ECO:0000313" key="5">
    <source>
        <dbReference type="Proteomes" id="UP000315700"/>
    </source>
</evidence>
<gene>
    <name evidence="4" type="ORF">Pan44_16190</name>
</gene>
<reference evidence="4 5" key="1">
    <citation type="submission" date="2019-02" db="EMBL/GenBank/DDBJ databases">
        <title>Deep-cultivation of Planctomycetes and their phenomic and genomic characterization uncovers novel biology.</title>
        <authorList>
            <person name="Wiegand S."/>
            <person name="Jogler M."/>
            <person name="Boedeker C."/>
            <person name="Pinto D."/>
            <person name="Vollmers J."/>
            <person name="Rivas-Marin E."/>
            <person name="Kohn T."/>
            <person name="Peeters S.H."/>
            <person name="Heuer A."/>
            <person name="Rast P."/>
            <person name="Oberbeckmann S."/>
            <person name="Bunk B."/>
            <person name="Jeske O."/>
            <person name="Meyerdierks A."/>
            <person name="Storesund J.E."/>
            <person name="Kallscheuer N."/>
            <person name="Luecker S."/>
            <person name="Lage O.M."/>
            <person name="Pohl T."/>
            <person name="Merkel B.J."/>
            <person name="Hornburger P."/>
            <person name="Mueller R.-W."/>
            <person name="Bruemmer F."/>
            <person name="Labrenz M."/>
            <person name="Spormann A.M."/>
            <person name="Op den Camp H."/>
            <person name="Overmann J."/>
            <person name="Amann R."/>
            <person name="Jetten M.S.M."/>
            <person name="Mascher T."/>
            <person name="Medema M.H."/>
            <person name="Devos D.P."/>
            <person name="Kaster A.-K."/>
            <person name="Ovreas L."/>
            <person name="Rohde M."/>
            <person name="Galperin M.Y."/>
            <person name="Jogler C."/>
        </authorList>
    </citation>
    <scope>NUCLEOTIDE SEQUENCE [LARGE SCALE GENOMIC DNA]</scope>
    <source>
        <strain evidence="4 5">Pan44</strain>
    </source>
</reference>
<protein>
    <submittedName>
        <fullName evidence="4">Phage-related minor tail protein</fullName>
    </submittedName>
</protein>
<sequence>MSEEIKQVLGFDVADGISNLEKFGQSLSNVSGRLTRFGTALDKFNARFSGTPASFNATTAAADRMEQSVSRLTTSTALLARIVYTQLVIKGLRLTEQAMVDAAGRAAELQIELAKVSTVAGDTFSGIGDIGSSVADQSKALGIDQLEVASGLYQALQNQIGGTKAELLDFNRVASQFAIGTVTQQNTAVELLSGTLNAYGLDVSRAEELASKFNKTIEVGNIEGAQLATVFGRVSTRGADLGVTFEELNGLLATLTIRGVKASEAATQVSGLLSAFTKPSDAMKRALEQLNVPSGEFLIRSVGLADALKQVASTTDGSSTALAQLFPNVRALNGVSVAASDNLELLNKNIAAIRDTSSDLNKQRFEIIASTDAKRVAKELNEIKIATTEVGEALLHTTAEGLKFVGGAENIIATAKNAAPAIAAVTAATAAYVATTRLAVVQGTALAGVLTNLSKVGLGIGAALSLGNFIGDALDDSRFEAVDKLTKANEQFVEKFVQGERIRLAASRQTFDTLVKLIQDASREQVRAFDAANDEIMAGEKRLISVATDSLHRFIGTRESLVRELEQAAKQSADAVEQSQQRVRNLTQSKSDRKFDESLRDAGDAEKISRNLSKVVTDARKAATALGSAQTDQQIQEALRLFDSAERRAEQARSLAESSGNRGAENTALATINKLTNQRINAEKSLQSLQTARLNTLNAETAKQQQLTDSVKASAKELLDNLPTVGLDPQEQAKRAAAREAAMQNILKAGFSKSDINLTDALGLAKLAQDMERNPLPISFNVEGAVNELTTTVQKNLDNYKFNVKFDVAGLENALGTTFKSPDEASAGLAKAVAEADKLRTSMSQVEQDRTKAITGVKDEVRALLDSTGGFANWLSRSLTVDQPTAQKALGLIDEFRTKSEALLQSTNVTKGDVQDLFKSVEALAQLENGLGGSIFGSGGGLSPDIEALSRVTERILQIADMPTVDPGQVARLQQLEAAIQGTNNAATNIENALKRGADYAATRLEQAVARLPVNKTLGGLSYHAQGGAARGTDTIPAMLTPGEFVVNQRASRRFFSDLQRMNAGMEPTYRNDGGVVNNTMGDVSIQVDGSKAPHQTAEAIARSLKRAMRKGTISPF</sequence>
<evidence type="ECO:0000256" key="2">
    <source>
        <dbReference type="SAM" id="MobiDB-lite"/>
    </source>
</evidence>
<dbReference type="KEGG" id="ccos:Pan44_16190"/>
<dbReference type="NCBIfam" id="TIGR01760">
    <property type="entry name" value="tape_meas_TP901"/>
    <property type="match status" value="1"/>
</dbReference>
<proteinExistence type="predicted"/>
<evidence type="ECO:0000259" key="3">
    <source>
        <dbReference type="Pfam" id="PF10145"/>
    </source>
</evidence>
<feature type="coiled-coil region" evidence="1">
    <location>
        <begin position="635"/>
        <end position="692"/>
    </location>
</feature>